<dbReference type="PROSITE" id="PS51910">
    <property type="entry name" value="GH18_2"/>
    <property type="match status" value="1"/>
</dbReference>
<feature type="domain" description="LysM" evidence="17">
    <location>
        <begin position="356"/>
        <end position="401"/>
    </location>
</feature>
<evidence type="ECO:0000313" key="19">
    <source>
        <dbReference type="EMBL" id="KAK4640978.1"/>
    </source>
</evidence>
<keyword evidence="6" id="KW-0147">Chitin-binding</keyword>
<evidence type="ECO:0000256" key="12">
    <source>
        <dbReference type="ARBA" id="ARBA00023326"/>
    </source>
</evidence>
<comment type="subcellular location">
    <subcellularLocation>
        <location evidence="2">Secreted</location>
    </subcellularLocation>
</comment>
<keyword evidence="10" id="KW-0119">Carbohydrate metabolism</keyword>
<keyword evidence="7 13" id="KW-0378">Hydrolase</keyword>
<dbReference type="RefSeq" id="XP_062729954.1">
    <property type="nucleotide sequence ID" value="XM_062881249.1"/>
</dbReference>
<feature type="chain" id="PRO_5046615994" description="chitinase" evidence="16">
    <location>
        <begin position="20"/>
        <end position="1501"/>
    </location>
</feature>
<dbReference type="PROSITE" id="PS51782">
    <property type="entry name" value="LYSM"/>
    <property type="match status" value="5"/>
</dbReference>
<evidence type="ECO:0000256" key="15">
    <source>
        <dbReference type="SAM" id="Phobius"/>
    </source>
</evidence>
<dbReference type="SUPFAM" id="SSF51445">
    <property type="entry name" value="(Trans)glycosidases"/>
    <property type="match status" value="1"/>
</dbReference>
<organism evidence="19 20">
    <name type="scientific">Podospora bellae-mahoneyi</name>
    <dbReference type="NCBI Taxonomy" id="2093777"/>
    <lineage>
        <taxon>Eukaryota</taxon>
        <taxon>Fungi</taxon>
        <taxon>Dikarya</taxon>
        <taxon>Ascomycota</taxon>
        <taxon>Pezizomycotina</taxon>
        <taxon>Sordariomycetes</taxon>
        <taxon>Sordariomycetidae</taxon>
        <taxon>Sordariales</taxon>
        <taxon>Podosporaceae</taxon>
        <taxon>Podospora</taxon>
    </lineage>
</organism>
<dbReference type="PANTHER" id="PTHR47700">
    <property type="entry name" value="V CHITINASE, PUTATIVE (AFU_ORTHOLOGUE AFUA_6G13720)-RELATED"/>
    <property type="match status" value="1"/>
</dbReference>
<dbReference type="InterPro" id="IPR053214">
    <property type="entry name" value="LysM12-like"/>
</dbReference>
<feature type="domain" description="LysM" evidence="17">
    <location>
        <begin position="480"/>
        <end position="528"/>
    </location>
</feature>
<comment type="caution">
    <text evidence="19">The sequence shown here is derived from an EMBL/GenBank/DDBJ whole genome shotgun (WGS) entry which is preliminary data.</text>
</comment>
<dbReference type="Gene3D" id="3.10.350.10">
    <property type="entry name" value="LysM domain"/>
    <property type="match status" value="5"/>
</dbReference>
<name>A0ABR0FC55_9PEZI</name>
<dbReference type="SUPFAM" id="SSF57016">
    <property type="entry name" value="Plant lectins/antimicrobial peptides"/>
    <property type="match status" value="1"/>
</dbReference>
<dbReference type="Gene3D" id="3.20.20.80">
    <property type="entry name" value="Glycosidases"/>
    <property type="match status" value="1"/>
</dbReference>
<evidence type="ECO:0000256" key="9">
    <source>
        <dbReference type="ARBA" id="ARBA00023026"/>
    </source>
</evidence>
<keyword evidence="11 13" id="KW-0326">Glycosidase</keyword>
<evidence type="ECO:0000256" key="16">
    <source>
        <dbReference type="SAM" id="SignalP"/>
    </source>
</evidence>
<reference evidence="19 20" key="1">
    <citation type="journal article" date="2023" name="bioRxiv">
        <title>High-quality genome assemblies of four members of thePodospora anserinaspecies complex.</title>
        <authorList>
            <person name="Ament-Velasquez S.L."/>
            <person name="Vogan A.A."/>
            <person name="Wallerman O."/>
            <person name="Hartmann F."/>
            <person name="Gautier V."/>
            <person name="Silar P."/>
            <person name="Giraud T."/>
            <person name="Johannesson H."/>
        </authorList>
    </citation>
    <scope>NUCLEOTIDE SEQUENCE [LARGE SCALE GENOMIC DNA]</scope>
    <source>
        <strain evidence="19 20">CBS 112042</strain>
    </source>
</reference>
<evidence type="ECO:0000256" key="4">
    <source>
        <dbReference type="ARBA" id="ARBA00012729"/>
    </source>
</evidence>
<gene>
    <name evidence="19" type="ORF">QC761_608300</name>
</gene>
<dbReference type="Pfam" id="PF01476">
    <property type="entry name" value="LysM"/>
    <property type="match status" value="2"/>
</dbReference>
<dbReference type="EMBL" id="JAFFGZ010000008">
    <property type="protein sequence ID" value="KAK4640978.1"/>
    <property type="molecule type" value="Genomic_DNA"/>
</dbReference>
<dbReference type="Gene3D" id="3.30.60.10">
    <property type="entry name" value="Endochitinase-like"/>
    <property type="match status" value="1"/>
</dbReference>
<evidence type="ECO:0000256" key="14">
    <source>
        <dbReference type="SAM" id="MobiDB-lite"/>
    </source>
</evidence>
<evidence type="ECO:0000256" key="5">
    <source>
        <dbReference type="ARBA" id="ARBA00022525"/>
    </source>
</evidence>
<dbReference type="InterPro" id="IPR029070">
    <property type="entry name" value="Chitinase_insertion_sf"/>
</dbReference>
<evidence type="ECO:0000256" key="10">
    <source>
        <dbReference type="ARBA" id="ARBA00023277"/>
    </source>
</evidence>
<dbReference type="GeneID" id="87900731"/>
<dbReference type="SMART" id="SM00257">
    <property type="entry name" value="LysM"/>
    <property type="match status" value="3"/>
</dbReference>
<dbReference type="InterPro" id="IPR017853">
    <property type="entry name" value="GH"/>
</dbReference>
<keyword evidence="16" id="KW-0732">Signal</keyword>
<feature type="domain" description="GH18" evidence="18">
    <location>
        <begin position="748"/>
        <end position="1102"/>
    </location>
</feature>
<keyword evidence="15" id="KW-1133">Transmembrane helix</keyword>
<keyword evidence="8" id="KW-0146">Chitin degradation</keyword>
<keyword evidence="15" id="KW-0472">Membrane</keyword>
<dbReference type="InterPro" id="IPR001223">
    <property type="entry name" value="Glyco_hydro18_cat"/>
</dbReference>
<evidence type="ECO:0000313" key="20">
    <source>
        <dbReference type="Proteomes" id="UP001322138"/>
    </source>
</evidence>
<evidence type="ECO:0000256" key="13">
    <source>
        <dbReference type="RuleBase" id="RU000489"/>
    </source>
</evidence>
<dbReference type="InterPro" id="IPR036779">
    <property type="entry name" value="LysM_dom_sf"/>
</dbReference>
<dbReference type="PANTHER" id="PTHR47700:SF2">
    <property type="entry name" value="CHITINASE"/>
    <property type="match status" value="1"/>
</dbReference>
<evidence type="ECO:0000256" key="3">
    <source>
        <dbReference type="ARBA" id="ARBA00008682"/>
    </source>
</evidence>
<proteinExistence type="inferred from homology"/>
<feature type="transmembrane region" description="Helical" evidence="15">
    <location>
        <begin position="1385"/>
        <end position="1405"/>
    </location>
</feature>
<dbReference type="SMART" id="SM00636">
    <property type="entry name" value="Glyco_18"/>
    <property type="match status" value="1"/>
</dbReference>
<dbReference type="CDD" id="cd02878">
    <property type="entry name" value="GH18_zymocin_alpha"/>
    <property type="match status" value="1"/>
</dbReference>
<keyword evidence="5" id="KW-0964">Secreted</keyword>
<dbReference type="Gene3D" id="3.10.50.10">
    <property type="match status" value="1"/>
</dbReference>
<feature type="compositionally biased region" description="Low complexity" evidence="14">
    <location>
        <begin position="308"/>
        <end position="326"/>
    </location>
</feature>
<dbReference type="InterPro" id="IPR001579">
    <property type="entry name" value="Glyco_hydro_18_chit_AS"/>
</dbReference>
<feature type="signal peptide" evidence="16">
    <location>
        <begin position="1"/>
        <end position="19"/>
    </location>
</feature>
<dbReference type="EC" id="3.2.1.14" evidence="4"/>
<feature type="region of interest" description="Disordered" evidence="14">
    <location>
        <begin position="308"/>
        <end position="340"/>
    </location>
</feature>
<protein>
    <recommendedName>
        <fullName evidence="4">chitinase</fullName>
        <ecNumber evidence="4">3.2.1.14</ecNumber>
    </recommendedName>
</protein>
<evidence type="ECO:0000256" key="8">
    <source>
        <dbReference type="ARBA" id="ARBA00023024"/>
    </source>
</evidence>
<keyword evidence="15" id="KW-0812">Transmembrane</keyword>
<evidence type="ECO:0000256" key="1">
    <source>
        <dbReference type="ARBA" id="ARBA00000822"/>
    </source>
</evidence>
<dbReference type="InterPro" id="IPR018392">
    <property type="entry name" value="LysM"/>
</dbReference>
<keyword evidence="20" id="KW-1185">Reference proteome</keyword>
<dbReference type="PROSITE" id="PS01095">
    <property type="entry name" value="GH18_1"/>
    <property type="match status" value="1"/>
</dbReference>
<keyword evidence="12" id="KW-0624">Polysaccharide degradation</keyword>
<comment type="similarity">
    <text evidence="3">Belongs to the glycosyl hydrolase 18 family. Chitinase class V subfamily.</text>
</comment>
<evidence type="ECO:0000256" key="2">
    <source>
        <dbReference type="ARBA" id="ARBA00004613"/>
    </source>
</evidence>
<dbReference type="InterPro" id="IPR036861">
    <property type="entry name" value="Endochitinase-like_sf"/>
</dbReference>
<evidence type="ECO:0000259" key="18">
    <source>
        <dbReference type="PROSITE" id="PS51910"/>
    </source>
</evidence>
<dbReference type="Proteomes" id="UP001322138">
    <property type="component" value="Unassembled WGS sequence"/>
</dbReference>
<evidence type="ECO:0000256" key="6">
    <source>
        <dbReference type="ARBA" id="ARBA00022669"/>
    </source>
</evidence>
<accession>A0ABR0FC55</accession>
<evidence type="ECO:0000259" key="17">
    <source>
        <dbReference type="PROSITE" id="PS51782"/>
    </source>
</evidence>
<dbReference type="SUPFAM" id="SSF54556">
    <property type="entry name" value="Chitinase insertion domain"/>
    <property type="match status" value="1"/>
</dbReference>
<dbReference type="Pfam" id="PF00704">
    <property type="entry name" value="Glyco_hydro_18"/>
    <property type="match status" value="1"/>
</dbReference>
<sequence length="1501" mass="164160">MLLPVALALLGIKVPMVVAQGFEIPQYFEISGLPMDSESFPIVDAAARPQPDLSDPKTVEKLEQQWLEAAQRIPTELINRCPVACSSAGSDSLKWDVYPHVARMAKCEKTVLFEMPVFSEIKTDMTPVELRVCTADLTGAGRGSKRSLGNDVFQVETSTSLRLALTGGQKAPDKAAAGVVSSIQQISNHLESIVPSCGKNKVAFAHSGTVVVGLYVGAQAHRQGLAGDALDRLLARVEKEGFSDNLIGEVCESAYSADYVVGVVVHAGNDAASKVQQAIRAWNEGSCLAAGSSSQAVGEPIRLFVPAPSTPSAASSSSNHTTASSSNFTAQSRMHRARDSGSMFRGLASRQEYCSNVKQVVAGNTCETIADKRCTISLDRFLSYNPGIDCKNLWVGQNVCCTEGATPPPAPLIPAPDPYCTNWKTVQAGQTCEYMADKRCTVSLSTFKSRNPHLDCNNLKVGTTFCCNAGRVPPENECSNSKTVVAGNTCLQIADKRCTISIAKFVEYNPQLNCQDDNGLKIGEPFCCNYGRVPPPGPPPNADGTCKTAVVAEGDGCDKLATKCGIAGDYITQFNPQSDFCANLGEGQTYCCGRGSLPNLRPKKNADGSCFDYTIQPLDSCNKTAIRHQLTQADLFKFNKNTYGWNGCDNLKVNLKICLSEGTPPMPTVDETAVCGPTVLGTKRPANNTALADLNPCPLNVCCNHWGQCGMTHEFCSITESVTGNPGTTTCVSNCGNEIIKSSPPADQMRIAYFEAWNGNRPCLRMNVNQIDTSRYTHIHFAFAEVSPSFEVVISHVQDEWDRFMTMTDVKKIISFGGWDFSVKEGTYRILRDAVKPANREVFRKNVVDFVNKYNLDGVDLDWEYPGAPDNMPTAGDPVEGLDYSTWLKSVRSTLPSSKTVSFAAPASYWYLKAFPISTMASYIDYVVYMTYDLHGQWDVGNKYAIDGCEAGNCLRSHVNITETRAALSMITKAGMPSNKVVVGVTSYGRSFRMAEKDCVDPLCTFTGDRENSEAAPGKCTGTRGYISNAEIESIIETNPSAISYHHDGTDYLVYNDYEWVAYMSEQTKAQRERYYESLNMRGSTDWAVDLQSFDTDQWYGVVDPLEGLEPEDIDLLFPNDCPERNFKTLEEIEKAKDVDAHCIGGYMIEALANMLEKAVSDYDAIMKTDYDKKFGYFAKAVKESWAAKLREFYYDSKVNNDDWYNCYKVGGSTKVSCPPKASQTTSVRMEVKNQKAFADHLMKEFSIDYADTMAGTVNLNLIPSGCVGTSPGNNYGNICGALPNPVGTEAIGVRLLREDLEIPNPKKEVGQSLENLRKLPKYLRSIVKLHRLGALHYETDLADVIDTTAPSVFMVQESVDAMKKAYEIGEDVEEEEKKRKQKDIIMWVLSAILFILPGAGQALAGFTRIAMIGRIASITAYTGGVAMSAYEVASDPENPVLGIFMLLVDLVPGVGSLKSTWKQGGAMRGKMTQADIDKMGPLVKNGLQQIDNIRQVCRRR</sequence>
<dbReference type="CDD" id="cd00118">
    <property type="entry name" value="LysM"/>
    <property type="match status" value="1"/>
</dbReference>
<feature type="domain" description="LysM" evidence="17">
    <location>
        <begin position="611"/>
        <end position="659"/>
    </location>
</feature>
<feature type="domain" description="LysM" evidence="17">
    <location>
        <begin position="422"/>
        <end position="467"/>
    </location>
</feature>
<evidence type="ECO:0000256" key="11">
    <source>
        <dbReference type="ARBA" id="ARBA00023295"/>
    </source>
</evidence>
<comment type="catalytic activity">
    <reaction evidence="1">
        <text>Random endo-hydrolysis of N-acetyl-beta-D-glucosaminide (1-&gt;4)-beta-linkages in chitin and chitodextrins.</text>
        <dbReference type="EC" id="3.2.1.14"/>
    </reaction>
</comment>
<dbReference type="InterPro" id="IPR011583">
    <property type="entry name" value="Chitinase_II/V-like_cat"/>
</dbReference>
<keyword evidence="9" id="KW-0843">Virulence</keyword>
<feature type="domain" description="LysM" evidence="17">
    <location>
        <begin position="547"/>
        <end position="592"/>
    </location>
</feature>
<evidence type="ECO:0000256" key="7">
    <source>
        <dbReference type="ARBA" id="ARBA00022801"/>
    </source>
</evidence>